<sequence>MPTMLTALHNKLQYWLNQSLFQLRGAEPGEVFLSQRRVFIVPSRAGMAFAAMLIVLFIGSINYNLSLGFALTFLLAACAVIDMHLTFRNLAYLHLAAGKVTPVFAGEDALFELHLMNRRKHPRYALWLSFIGPNLAPMDHAVDVAAHAVSSVTLASATVARGWHPAPRVRLQTRFPLGLLRAWSYWQPDVKALIYPQPEAAASAPPLPMAPMENADGNGTAGHQDFAGIRTYQAGDSLKHLAWRQIAKLDMDAEVKLITKHFEGGAASDLAIDYASLPYAMAVDAKLSRMTRWILEAEAHSLPYAFRLGDIVYAAAIGPAHQQACLQALALYEGAT</sequence>
<accession>A0ABW0M6M1</accession>
<proteinExistence type="predicted"/>
<keyword evidence="1" id="KW-1133">Transmembrane helix</keyword>
<keyword evidence="1" id="KW-0812">Transmembrane</keyword>
<comment type="caution">
    <text evidence="2">The sequence shown here is derived from an EMBL/GenBank/DDBJ whole genome shotgun (WGS) entry which is preliminary data.</text>
</comment>
<keyword evidence="1" id="KW-0472">Membrane</keyword>
<protein>
    <submittedName>
        <fullName evidence="2">DUF58 domain-containing protein</fullName>
    </submittedName>
</protein>
<gene>
    <name evidence="2" type="ORF">ACFPM8_01925</name>
</gene>
<name>A0ABW0M6M1_9BURK</name>
<dbReference type="RefSeq" id="WP_378994396.1">
    <property type="nucleotide sequence ID" value="NZ_JBHSMT010000005.1"/>
</dbReference>
<feature type="transmembrane region" description="Helical" evidence="1">
    <location>
        <begin position="45"/>
        <end position="63"/>
    </location>
</feature>
<evidence type="ECO:0000313" key="3">
    <source>
        <dbReference type="Proteomes" id="UP001596045"/>
    </source>
</evidence>
<keyword evidence="3" id="KW-1185">Reference proteome</keyword>
<reference evidence="3" key="1">
    <citation type="journal article" date="2019" name="Int. J. Syst. Evol. Microbiol.">
        <title>The Global Catalogue of Microorganisms (GCM) 10K type strain sequencing project: providing services to taxonomists for standard genome sequencing and annotation.</title>
        <authorList>
            <consortium name="The Broad Institute Genomics Platform"/>
            <consortium name="The Broad Institute Genome Sequencing Center for Infectious Disease"/>
            <person name="Wu L."/>
            <person name="Ma J."/>
        </authorList>
    </citation>
    <scope>NUCLEOTIDE SEQUENCE [LARGE SCALE GENOMIC DNA]</scope>
    <source>
        <strain evidence="3">JCM 17066</strain>
    </source>
</reference>
<dbReference type="PANTHER" id="PTHR34351:SF1">
    <property type="entry name" value="SLR1927 PROTEIN"/>
    <property type="match status" value="1"/>
</dbReference>
<dbReference type="EMBL" id="JBHSMT010000005">
    <property type="protein sequence ID" value="MFC5472707.1"/>
    <property type="molecule type" value="Genomic_DNA"/>
</dbReference>
<organism evidence="2 3">
    <name type="scientific">Paraherbaspirillum soli</name>
    <dbReference type="NCBI Taxonomy" id="631222"/>
    <lineage>
        <taxon>Bacteria</taxon>
        <taxon>Pseudomonadati</taxon>
        <taxon>Pseudomonadota</taxon>
        <taxon>Betaproteobacteria</taxon>
        <taxon>Burkholderiales</taxon>
        <taxon>Oxalobacteraceae</taxon>
        <taxon>Paraherbaspirillum</taxon>
    </lineage>
</organism>
<evidence type="ECO:0000313" key="2">
    <source>
        <dbReference type="EMBL" id="MFC5472707.1"/>
    </source>
</evidence>
<dbReference type="PANTHER" id="PTHR34351">
    <property type="entry name" value="SLR1927 PROTEIN-RELATED"/>
    <property type="match status" value="1"/>
</dbReference>
<evidence type="ECO:0000256" key="1">
    <source>
        <dbReference type="SAM" id="Phobius"/>
    </source>
</evidence>
<dbReference type="Proteomes" id="UP001596045">
    <property type="component" value="Unassembled WGS sequence"/>
</dbReference>
<feature type="transmembrane region" description="Helical" evidence="1">
    <location>
        <begin position="69"/>
        <end position="87"/>
    </location>
</feature>